<dbReference type="InterPro" id="IPR025714">
    <property type="entry name" value="Methyltranfer_dom"/>
</dbReference>
<feature type="domain" description="Methyltransferase" evidence="1">
    <location>
        <begin position="38"/>
        <end position="146"/>
    </location>
</feature>
<dbReference type="Proteomes" id="UP001295794">
    <property type="component" value="Unassembled WGS sequence"/>
</dbReference>
<organism evidence="2 3">
    <name type="scientific">Mycena citricolor</name>
    <dbReference type="NCBI Taxonomy" id="2018698"/>
    <lineage>
        <taxon>Eukaryota</taxon>
        <taxon>Fungi</taxon>
        <taxon>Dikarya</taxon>
        <taxon>Basidiomycota</taxon>
        <taxon>Agaricomycotina</taxon>
        <taxon>Agaricomycetes</taxon>
        <taxon>Agaricomycetidae</taxon>
        <taxon>Agaricales</taxon>
        <taxon>Marasmiineae</taxon>
        <taxon>Mycenaceae</taxon>
        <taxon>Mycena</taxon>
    </lineage>
</organism>
<dbReference type="InterPro" id="IPR029063">
    <property type="entry name" value="SAM-dependent_MTases_sf"/>
</dbReference>
<comment type="caution">
    <text evidence="2">The sequence shown here is derived from an EMBL/GenBank/DDBJ whole genome shotgun (WGS) entry which is preliminary data.</text>
</comment>
<gene>
    <name evidence="2" type="ORF">MYCIT1_LOCUS29895</name>
</gene>
<reference evidence="2" key="1">
    <citation type="submission" date="2023-11" db="EMBL/GenBank/DDBJ databases">
        <authorList>
            <person name="De Vega J J."/>
            <person name="De Vega J J."/>
        </authorList>
    </citation>
    <scope>NUCLEOTIDE SEQUENCE</scope>
</reference>
<sequence length="268" mass="29223">MATASTDNDTLELAEAYSTMNEPQFKFGLKMLEQLDIQSGMVVVDVGCGTGELALHVAERFGCKVIGVDPEDKRIEIAKKRAQEKGCANVDFHVCSAEDLDGLLEGEVDVFLLSSVLHWLSDPVVVLEAMRKRLRVGGRVGITTTVAGASVSSPKADALSVPPFNAFTPAYLSTSFSEDRLREIFDKAGFAHPSITLLRMHLAFDNVDALLSWISASSFGNFWRLDHIPESLHEEAKKAIVNEFTSRYGDSFGRISCTAGVHATVLIK</sequence>
<dbReference type="Pfam" id="PF13847">
    <property type="entry name" value="Methyltransf_31"/>
    <property type="match status" value="1"/>
</dbReference>
<dbReference type="EMBL" id="CAVNYO010000440">
    <property type="protein sequence ID" value="CAK5279691.1"/>
    <property type="molecule type" value="Genomic_DNA"/>
</dbReference>
<proteinExistence type="predicted"/>
<dbReference type="CDD" id="cd02440">
    <property type="entry name" value="AdoMet_MTases"/>
    <property type="match status" value="1"/>
</dbReference>
<evidence type="ECO:0000313" key="2">
    <source>
        <dbReference type="EMBL" id="CAK5279691.1"/>
    </source>
</evidence>
<dbReference type="AlphaFoldDB" id="A0AAD2HQW7"/>
<accession>A0AAD2HQW7</accession>
<evidence type="ECO:0000259" key="1">
    <source>
        <dbReference type="Pfam" id="PF13847"/>
    </source>
</evidence>
<protein>
    <recommendedName>
        <fullName evidence="1">Methyltransferase domain-containing protein</fullName>
    </recommendedName>
</protein>
<dbReference type="SUPFAM" id="SSF53335">
    <property type="entry name" value="S-adenosyl-L-methionine-dependent methyltransferases"/>
    <property type="match status" value="1"/>
</dbReference>
<keyword evidence="3" id="KW-1185">Reference proteome</keyword>
<dbReference type="Gene3D" id="3.40.50.150">
    <property type="entry name" value="Vaccinia Virus protein VP39"/>
    <property type="match status" value="1"/>
</dbReference>
<evidence type="ECO:0000313" key="3">
    <source>
        <dbReference type="Proteomes" id="UP001295794"/>
    </source>
</evidence>
<dbReference type="PANTHER" id="PTHR43861">
    <property type="entry name" value="TRANS-ACONITATE 2-METHYLTRANSFERASE-RELATED"/>
    <property type="match status" value="1"/>
</dbReference>
<name>A0AAD2HQW7_9AGAR</name>